<proteinExistence type="inferred from homology"/>
<dbReference type="InterPro" id="IPR009311">
    <property type="entry name" value="IFI6/IFI27-like"/>
</dbReference>
<organism evidence="7 8">
    <name type="scientific">Cladonia borealis</name>
    <dbReference type="NCBI Taxonomy" id="184061"/>
    <lineage>
        <taxon>Eukaryota</taxon>
        <taxon>Fungi</taxon>
        <taxon>Dikarya</taxon>
        <taxon>Ascomycota</taxon>
        <taxon>Pezizomycotina</taxon>
        <taxon>Lecanoromycetes</taxon>
        <taxon>OSLEUM clade</taxon>
        <taxon>Lecanoromycetidae</taxon>
        <taxon>Lecanorales</taxon>
        <taxon>Lecanorineae</taxon>
        <taxon>Cladoniaceae</taxon>
        <taxon>Cladonia</taxon>
    </lineage>
</organism>
<evidence type="ECO:0000256" key="1">
    <source>
        <dbReference type="ARBA" id="ARBA00004141"/>
    </source>
</evidence>
<evidence type="ECO:0000256" key="5">
    <source>
        <dbReference type="ARBA" id="ARBA00023136"/>
    </source>
</evidence>
<dbReference type="AlphaFoldDB" id="A0AA39QYY4"/>
<evidence type="ECO:0000313" key="8">
    <source>
        <dbReference type="Proteomes" id="UP001166286"/>
    </source>
</evidence>
<sequence length="133" mass="13946">MLQHYYNGAILDNAKLSYILGRLRNFTASVTSYMHKHPWETAFALLSILSITIVPVILPTIGFSAIGPVAQSIAAAWQSSIGIVAAGTPFAFLQSAAMGGAAAGVFYGAGVAGLAVLASKKAAGWAVGWWYRE</sequence>
<dbReference type="Gene3D" id="6.10.110.10">
    <property type="match status" value="1"/>
</dbReference>
<dbReference type="EMBL" id="JAFEKC020000015">
    <property type="protein sequence ID" value="KAK0510544.1"/>
    <property type="molecule type" value="Genomic_DNA"/>
</dbReference>
<name>A0AA39QYY4_9LECA</name>
<dbReference type="PANTHER" id="PTHR16932">
    <property type="entry name" value="INTERFERON ALPHA-INDUCIBLE PROTEIN 27"/>
    <property type="match status" value="1"/>
</dbReference>
<keyword evidence="3 6" id="KW-0812">Transmembrane</keyword>
<keyword evidence="5 6" id="KW-0472">Membrane</keyword>
<comment type="similarity">
    <text evidence="2">Belongs to the IFI6/IFI27 family.</text>
</comment>
<evidence type="ECO:0000313" key="7">
    <source>
        <dbReference type="EMBL" id="KAK0510544.1"/>
    </source>
</evidence>
<dbReference type="InterPro" id="IPR038213">
    <property type="entry name" value="IFI6/IFI27-like_sf"/>
</dbReference>
<feature type="transmembrane region" description="Helical" evidence="6">
    <location>
        <begin position="42"/>
        <end position="66"/>
    </location>
</feature>
<dbReference type="Proteomes" id="UP001166286">
    <property type="component" value="Unassembled WGS sequence"/>
</dbReference>
<evidence type="ECO:0000256" key="3">
    <source>
        <dbReference type="ARBA" id="ARBA00022692"/>
    </source>
</evidence>
<feature type="transmembrane region" description="Helical" evidence="6">
    <location>
        <begin position="98"/>
        <end position="118"/>
    </location>
</feature>
<feature type="transmembrane region" description="Helical" evidence="6">
    <location>
        <begin position="73"/>
        <end position="92"/>
    </location>
</feature>
<accession>A0AA39QYY4</accession>
<evidence type="ECO:0000256" key="2">
    <source>
        <dbReference type="ARBA" id="ARBA00007262"/>
    </source>
</evidence>
<comment type="subcellular location">
    <subcellularLocation>
        <location evidence="1">Membrane</location>
        <topology evidence="1">Multi-pass membrane protein</topology>
    </subcellularLocation>
</comment>
<dbReference type="GO" id="GO:0016020">
    <property type="term" value="C:membrane"/>
    <property type="evidence" value="ECO:0007669"/>
    <property type="project" value="UniProtKB-SubCell"/>
</dbReference>
<reference evidence="7" key="1">
    <citation type="submission" date="2023-03" db="EMBL/GenBank/DDBJ databases">
        <title>Complete genome of Cladonia borealis.</title>
        <authorList>
            <person name="Park H."/>
        </authorList>
    </citation>
    <scope>NUCLEOTIDE SEQUENCE</scope>
    <source>
        <strain evidence="7">ANT050790</strain>
    </source>
</reference>
<keyword evidence="4 6" id="KW-1133">Transmembrane helix</keyword>
<gene>
    <name evidence="7" type="ORF">JMJ35_006976</name>
</gene>
<protein>
    <submittedName>
        <fullName evidence="7">Uncharacterized protein</fullName>
    </submittedName>
</protein>
<dbReference type="PANTHER" id="PTHR16932:SF18">
    <property type="entry name" value="INTERFERON, ALPHA-INDUCIBLE PROTEIN 27-LIKE 2"/>
    <property type="match status" value="1"/>
</dbReference>
<comment type="caution">
    <text evidence="7">The sequence shown here is derived from an EMBL/GenBank/DDBJ whole genome shotgun (WGS) entry which is preliminary data.</text>
</comment>
<evidence type="ECO:0000256" key="4">
    <source>
        <dbReference type="ARBA" id="ARBA00022989"/>
    </source>
</evidence>
<dbReference type="Pfam" id="PF06140">
    <property type="entry name" value="Ifi-6-16"/>
    <property type="match status" value="1"/>
</dbReference>
<keyword evidence="8" id="KW-1185">Reference proteome</keyword>
<evidence type="ECO:0000256" key="6">
    <source>
        <dbReference type="SAM" id="Phobius"/>
    </source>
</evidence>